<keyword evidence="1" id="KW-0732">Signal</keyword>
<dbReference type="Proteomes" id="UP000620124">
    <property type="component" value="Unassembled WGS sequence"/>
</dbReference>
<evidence type="ECO:0000313" key="2">
    <source>
        <dbReference type="EMBL" id="KAF7328547.1"/>
    </source>
</evidence>
<keyword evidence="3" id="KW-1185">Reference proteome</keyword>
<protein>
    <submittedName>
        <fullName evidence="2">Uncharacterized protein</fullName>
    </submittedName>
</protein>
<evidence type="ECO:0000256" key="1">
    <source>
        <dbReference type="SAM" id="SignalP"/>
    </source>
</evidence>
<feature type="chain" id="PRO_5034996223" evidence="1">
    <location>
        <begin position="21"/>
        <end position="113"/>
    </location>
</feature>
<gene>
    <name evidence="2" type="ORF">MVEN_02542400</name>
</gene>
<comment type="caution">
    <text evidence="2">The sequence shown here is derived from an EMBL/GenBank/DDBJ whole genome shotgun (WGS) entry which is preliminary data.</text>
</comment>
<accession>A0A8H6WSP1</accession>
<dbReference type="EMBL" id="JACAZI010000035">
    <property type="protein sequence ID" value="KAF7328547.1"/>
    <property type="molecule type" value="Genomic_DNA"/>
</dbReference>
<name>A0A8H6WSP1_9AGAR</name>
<proteinExistence type="predicted"/>
<organism evidence="2 3">
    <name type="scientific">Mycena venus</name>
    <dbReference type="NCBI Taxonomy" id="2733690"/>
    <lineage>
        <taxon>Eukaryota</taxon>
        <taxon>Fungi</taxon>
        <taxon>Dikarya</taxon>
        <taxon>Basidiomycota</taxon>
        <taxon>Agaricomycotina</taxon>
        <taxon>Agaricomycetes</taxon>
        <taxon>Agaricomycetidae</taxon>
        <taxon>Agaricales</taxon>
        <taxon>Marasmiineae</taxon>
        <taxon>Mycenaceae</taxon>
        <taxon>Mycena</taxon>
    </lineage>
</organism>
<evidence type="ECO:0000313" key="3">
    <source>
        <dbReference type="Proteomes" id="UP000620124"/>
    </source>
</evidence>
<dbReference type="AlphaFoldDB" id="A0A8H6WSP1"/>
<sequence length="113" mass="12511">MRSTFISSLVLACVSTLVGAIGPACEPGLLYCMDSLLPHNPSWYHDIIYEAAYQAGISSDQIDHSLFRCSDDSNYRAMIKYVKTCPRHQCYNEGEGKDSWCGSGVEEQAYLGC</sequence>
<reference evidence="2" key="1">
    <citation type="submission" date="2020-05" db="EMBL/GenBank/DDBJ databases">
        <title>Mycena genomes resolve the evolution of fungal bioluminescence.</title>
        <authorList>
            <person name="Tsai I.J."/>
        </authorList>
    </citation>
    <scope>NUCLEOTIDE SEQUENCE</scope>
    <source>
        <strain evidence="2">CCC161011</strain>
    </source>
</reference>
<feature type="signal peptide" evidence="1">
    <location>
        <begin position="1"/>
        <end position="20"/>
    </location>
</feature>